<feature type="transmembrane region" description="Helical" evidence="9">
    <location>
        <begin position="255"/>
        <end position="277"/>
    </location>
</feature>
<feature type="compositionally biased region" description="Low complexity" evidence="8">
    <location>
        <begin position="19"/>
        <end position="29"/>
    </location>
</feature>
<evidence type="ECO:0000256" key="2">
    <source>
        <dbReference type="ARBA" id="ARBA00005658"/>
    </source>
</evidence>
<dbReference type="Pfam" id="PF02028">
    <property type="entry name" value="BCCT"/>
    <property type="match status" value="1"/>
</dbReference>
<feature type="transmembrane region" description="Helical" evidence="9">
    <location>
        <begin position="113"/>
        <end position="133"/>
    </location>
</feature>
<evidence type="ECO:0000256" key="9">
    <source>
        <dbReference type="SAM" id="Phobius"/>
    </source>
</evidence>
<feature type="region of interest" description="Disordered" evidence="8">
    <location>
        <begin position="1"/>
        <end position="45"/>
    </location>
</feature>
<dbReference type="PANTHER" id="PTHR30047">
    <property type="entry name" value="HIGH-AFFINITY CHOLINE TRANSPORT PROTEIN-RELATED"/>
    <property type="match status" value="1"/>
</dbReference>
<feature type="region of interest" description="Disordered" evidence="8">
    <location>
        <begin position="636"/>
        <end position="689"/>
    </location>
</feature>
<evidence type="ECO:0000256" key="8">
    <source>
        <dbReference type="SAM" id="MobiDB-lite"/>
    </source>
</evidence>
<dbReference type="NCBIfam" id="TIGR00842">
    <property type="entry name" value="bcct"/>
    <property type="match status" value="1"/>
</dbReference>
<feature type="compositionally biased region" description="Basic and acidic residues" evidence="8">
    <location>
        <begin position="662"/>
        <end position="689"/>
    </location>
</feature>
<accession>A0ABU1Z0W8</accession>
<protein>
    <submittedName>
        <fullName evidence="10">Choline/carnitine/betaine transport</fullName>
    </submittedName>
</protein>
<keyword evidence="4" id="KW-1003">Cell membrane</keyword>
<organism evidence="10 11">
    <name type="scientific">Pseudoglutamicibacter albus</name>
    <dbReference type="NCBI Taxonomy" id="98671"/>
    <lineage>
        <taxon>Bacteria</taxon>
        <taxon>Bacillati</taxon>
        <taxon>Actinomycetota</taxon>
        <taxon>Actinomycetes</taxon>
        <taxon>Micrococcales</taxon>
        <taxon>Micrococcaceae</taxon>
        <taxon>Pseudoglutamicibacter</taxon>
    </lineage>
</organism>
<evidence type="ECO:0000256" key="3">
    <source>
        <dbReference type="ARBA" id="ARBA00022448"/>
    </source>
</evidence>
<gene>
    <name evidence="10" type="ORF">J2S67_001522</name>
</gene>
<proteinExistence type="inferred from homology"/>
<keyword evidence="6 9" id="KW-1133">Transmembrane helix</keyword>
<dbReference type="EMBL" id="JAVDXX010000001">
    <property type="protein sequence ID" value="MDR7294254.1"/>
    <property type="molecule type" value="Genomic_DNA"/>
</dbReference>
<evidence type="ECO:0000256" key="6">
    <source>
        <dbReference type="ARBA" id="ARBA00022989"/>
    </source>
</evidence>
<name>A0ABU1Z0W8_9MICC</name>
<keyword evidence="7 9" id="KW-0472">Membrane</keyword>
<keyword evidence="5 9" id="KW-0812">Transmembrane</keyword>
<feature type="transmembrane region" description="Helical" evidence="9">
    <location>
        <begin position="297"/>
        <end position="316"/>
    </location>
</feature>
<feature type="transmembrane region" description="Helical" evidence="9">
    <location>
        <begin position="508"/>
        <end position="527"/>
    </location>
</feature>
<feature type="transmembrane region" description="Helical" evidence="9">
    <location>
        <begin position="328"/>
        <end position="348"/>
    </location>
</feature>
<dbReference type="InterPro" id="IPR000060">
    <property type="entry name" value="BCCT_transptr"/>
</dbReference>
<feature type="transmembrane region" description="Helical" evidence="9">
    <location>
        <begin position="153"/>
        <end position="172"/>
    </location>
</feature>
<feature type="transmembrane region" description="Helical" evidence="9">
    <location>
        <begin position="539"/>
        <end position="560"/>
    </location>
</feature>
<comment type="caution">
    <text evidence="10">The sequence shown here is derived from an EMBL/GenBank/DDBJ whole genome shotgun (WGS) entry which is preliminary data.</text>
</comment>
<feature type="transmembrane region" description="Helical" evidence="9">
    <location>
        <begin position="208"/>
        <end position="228"/>
    </location>
</feature>
<evidence type="ECO:0000256" key="1">
    <source>
        <dbReference type="ARBA" id="ARBA00004651"/>
    </source>
</evidence>
<feature type="transmembrane region" description="Helical" evidence="9">
    <location>
        <begin position="75"/>
        <end position="93"/>
    </location>
</feature>
<comment type="subcellular location">
    <subcellularLocation>
        <location evidence="1">Cell membrane</location>
        <topology evidence="1">Multi-pass membrane protein</topology>
    </subcellularLocation>
</comment>
<sequence>MSNKPSPENNQRPSEEASPADTTQTATKKAPQKRGNPLTRGRSSHVGLYPHNIHPGLVPGIGVDEQRHVFKLDKLVFGITAALIVAFVAWGVINPASVGEVSSVAFAWTMKNMGWLLNITVMVSIGAMLFIAFSRYGRIRLGKDGEKPEFSRFAWVAMMFGAGIGVGIFFFGPSEPLYYFVSPPPQTGVEAETPGAIHMAVAQSSYHWGLSAWAMYALVGGAMAYSSYRRGRVTLISSVFRSLFGKQTDGFAGRLVDMFAIIATLFGTAASLGLAAIQLGKGVEIVSGAGPIANNGLIIILAILTAAFIISAVSGVSRGIRYLSTTNIVLTLSLVLFVFFAGPTLFLLNLLPSGVTEYANEFLAMMGKSLSWGADVVEFQAAWTAFYFAWWVAWTPFVGAFIARISRGRTLREFCLVVIAVPTAILIFAFTIFGGAAMWMKRAGVEGISADDSPQTILFHLFDKLPFANVTPFLIMIALAIFFVTSADSASVIMGTFSSRGNPAPSKLIVIFWGLAMMGIATVMLLSGGESSLTGLQNLTILIAIPFCIILLLMIVAFIMDLRTDPASIRSDYESTMLSNAVVRGIEKYGDDFELTVRHSGDGRGAGADFDSTAEKVTEWYQRHDETGAEVGYDYETDTWDDGYEPETPGPVTEPKVGEPGAGDKKPAADAGKNADGDAEADKDTAPKE</sequence>
<evidence type="ECO:0000313" key="11">
    <source>
        <dbReference type="Proteomes" id="UP001180715"/>
    </source>
</evidence>
<feature type="transmembrane region" description="Helical" evidence="9">
    <location>
        <begin position="473"/>
        <end position="496"/>
    </location>
</feature>
<feature type="transmembrane region" description="Helical" evidence="9">
    <location>
        <begin position="414"/>
        <end position="439"/>
    </location>
</feature>
<evidence type="ECO:0000256" key="7">
    <source>
        <dbReference type="ARBA" id="ARBA00023136"/>
    </source>
</evidence>
<reference evidence="10" key="1">
    <citation type="submission" date="2023-07" db="EMBL/GenBank/DDBJ databases">
        <title>Sequencing the genomes of 1000 actinobacteria strains.</title>
        <authorList>
            <person name="Klenk H.-P."/>
        </authorList>
    </citation>
    <scope>NUCLEOTIDE SEQUENCE</scope>
    <source>
        <strain evidence="10">DSM 13068</strain>
    </source>
</reference>
<keyword evidence="11" id="KW-1185">Reference proteome</keyword>
<dbReference type="PANTHER" id="PTHR30047:SF7">
    <property type="entry name" value="HIGH-AFFINITY CHOLINE TRANSPORT PROTEIN"/>
    <property type="match status" value="1"/>
</dbReference>
<dbReference type="Proteomes" id="UP001180715">
    <property type="component" value="Unassembled WGS sequence"/>
</dbReference>
<keyword evidence="3" id="KW-0813">Transport</keyword>
<feature type="compositionally biased region" description="Polar residues" evidence="8">
    <location>
        <begin position="1"/>
        <end position="12"/>
    </location>
</feature>
<evidence type="ECO:0000256" key="4">
    <source>
        <dbReference type="ARBA" id="ARBA00022475"/>
    </source>
</evidence>
<comment type="similarity">
    <text evidence="2">Belongs to the BCCT transporter (TC 2.A.15) family.</text>
</comment>
<evidence type="ECO:0000313" key="10">
    <source>
        <dbReference type="EMBL" id="MDR7294254.1"/>
    </source>
</evidence>
<evidence type="ECO:0000256" key="5">
    <source>
        <dbReference type="ARBA" id="ARBA00022692"/>
    </source>
</evidence>
<feature type="transmembrane region" description="Helical" evidence="9">
    <location>
        <begin position="381"/>
        <end position="402"/>
    </location>
</feature>
<dbReference type="RefSeq" id="WP_310247788.1">
    <property type="nucleotide sequence ID" value="NZ_JAVDXX010000001.1"/>
</dbReference>
<feature type="compositionally biased region" description="Acidic residues" evidence="8">
    <location>
        <begin position="636"/>
        <end position="645"/>
    </location>
</feature>